<dbReference type="PRINTS" id="PR00380">
    <property type="entry name" value="KINESINHEAVY"/>
</dbReference>
<dbReference type="InterPro" id="IPR036961">
    <property type="entry name" value="Kinesin_motor_dom_sf"/>
</dbReference>
<dbReference type="PANTHER" id="PTHR47968:SF75">
    <property type="entry name" value="CENTROMERE-ASSOCIATED PROTEIN E"/>
    <property type="match status" value="1"/>
</dbReference>
<comment type="similarity">
    <text evidence="5 6">Belongs to the TRAFAC class myosin-kinesin ATPase superfamily. Kinesin family.</text>
</comment>
<evidence type="ECO:0000313" key="9">
    <source>
        <dbReference type="Proteomes" id="UP001516464"/>
    </source>
</evidence>
<dbReference type="PROSITE" id="PS50067">
    <property type="entry name" value="KINESIN_MOTOR_2"/>
    <property type="match status" value="1"/>
</dbReference>
<dbReference type="InterPro" id="IPR019821">
    <property type="entry name" value="Kinesin_motor_CS"/>
</dbReference>
<feature type="domain" description="Kinesin motor" evidence="7">
    <location>
        <begin position="5"/>
        <end position="304"/>
    </location>
</feature>
<protein>
    <recommendedName>
        <fullName evidence="6">Kinesin-like protein</fullName>
    </recommendedName>
</protein>
<dbReference type="Proteomes" id="UP001516464">
    <property type="component" value="Unassembled WGS sequence"/>
</dbReference>
<dbReference type="Gene3D" id="1.10.150.280">
    <property type="entry name" value="AF1531-like domain"/>
    <property type="match status" value="1"/>
</dbReference>
<evidence type="ECO:0000256" key="3">
    <source>
        <dbReference type="ARBA" id="ARBA00023054"/>
    </source>
</evidence>
<comment type="caution">
    <text evidence="8">The sequence shown here is derived from an EMBL/GenBank/DDBJ whole genome shotgun (WGS) entry which is preliminary data.</text>
</comment>
<proteinExistence type="inferred from homology"/>
<evidence type="ECO:0000256" key="4">
    <source>
        <dbReference type="ARBA" id="ARBA00023175"/>
    </source>
</evidence>
<dbReference type="InterPro" id="IPR001752">
    <property type="entry name" value="Kinesin_motor_dom"/>
</dbReference>
<dbReference type="SUPFAM" id="SSF47781">
    <property type="entry name" value="RuvA domain 2-like"/>
    <property type="match status" value="1"/>
</dbReference>
<dbReference type="EMBL" id="SBIQ01000002">
    <property type="protein sequence ID" value="KAF7684740.1"/>
    <property type="molecule type" value="Genomic_DNA"/>
</dbReference>
<evidence type="ECO:0000256" key="2">
    <source>
        <dbReference type="ARBA" id="ARBA00022840"/>
    </source>
</evidence>
<keyword evidence="9" id="KW-1185">Reference proteome</keyword>
<dbReference type="InterPro" id="IPR027640">
    <property type="entry name" value="Kinesin-like_fam"/>
</dbReference>
<keyword evidence="2 5" id="KW-0067">ATP-binding</keyword>
<sequence>MKKTPIKVIIRIKPGSSHLIHDNSSITLTRTTGETSTYEFDHVLGPKSTQAQVYKTVRPVIEEFKCGLNCTLFCYGNTGAGKTYTMLGGKQKGLVYRIASDLLSKPHTFTTLKLSVLEIYNEKIYDLLNSNSEITLREDGNRNIVLPNLVAIPINTEEEFASVVTQGLEGRTLGKTNLNEHSSRSHTLIRILGIFEKRGVQIEAKLNLIDLAGSEDNRRTGNVGVRLVESGCINKSLFTLAKVVNSILKGETRIPYRDSKLTRLLQDSMGGGSMCYLIANVCDEPEMEGETSNTLKFAAKSRKIINRCVNLVEEANSLPTPQSFNKGVLKEKSINKRRNKIEETALFKNEISLSPTTKQKNYLAFMRRAQKYEALGKTKLALADYQTLLKFTSDKQIEEKIKELRKTKTKRSHTTKEILEILNSGNFIEIKELRNVGDKRAEKIINYTKSGGRFKGVEELFNLFSRKIVNSIINNSSD</sequence>
<dbReference type="PANTHER" id="PTHR47968">
    <property type="entry name" value="CENTROMERE PROTEIN E"/>
    <property type="match status" value="1"/>
</dbReference>
<accession>A0ABQ7I2U2</accession>
<dbReference type="InterPro" id="IPR010994">
    <property type="entry name" value="RuvA_2-like"/>
</dbReference>
<feature type="binding site" evidence="5">
    <location>
        <begin position="76"/>
        <end position="83"/>
    </location>
    <ligand>
        <name>ATP</name>
        <dbReference type="ChEBI" id="CHEBI:30616"/>
    </ligand>
</feature>
<keyword evidence="6" id="KW-0493">Microtubule</keyword>
<dbReference type="SMART" id="SM00129">
    <property type="entry name" value="KISc"/>
    <property type="match status" value="1"/>
</dbReference>
<reference evidence="8 9" key="1">
    <citation type="submission" date="2019-01" db="EMBL/GenBank/DDBJ databases">
        <title>Genomes sequencing and comparative genomics of infectious freshwater microsporidia, Cucumispora dikerogammari and Thelohania contejeani.</title>
        <authorList>
            <person name="Cormier A."/>
            <person name="Giraud I."/>
            <person name="Wattier R."/>
            <person name="Teixeira M."/>
            <person name="Grandjean F."/>
            <person name="Rigaud T."/>
            <person name="Cordaux R."/>
        </authorList>
    </citation>
    <scope>NUCLEOTIDE SEQUENCE [LARGE SCALE GENOMIC DNA]</scope>
    <source>
        <strain evidence="8">T1</strain>
        <tissue evidence="8">Spores</tissue>
    </source>
</reference>
<dbReference type="Gene3D" id="3.40.850.10">
    <property type="entry name" value="Kinesin motor domain"/>
    <property type="match status" value="1"/>
</dbReference>
<keyword evidence="3" id="KW-0175">Coiled coil</keyword>
<dbReference type="SUPFAM" id="SSF52540">
    <property type="entry name" value="P-loop containing nucleoside triphosphate hydrolases"/>
    <property type="match status" value="1"/>
</dbReference>
<dbReference type="PROSITE" id="PS00411">
    <property type="entry name" value="KINESIN_MOTOR_1"/>
    <property type="match status" value="1"/>
</dbReference>
<keyword evidence="1 5" id="KW-0547">Nucleotide-binding</keyword>
<evidence type="ECO:0000256" key="6">
    <source>
        <dbReference type="RuleBase" id="RU000394"/>
    </source>
</evidence>
<keyword evidence="4 5" id="KW-0505">Motor protein</keyword>
<organism evidence="8 9">
    <name type="scientific">Astathelohania contejeani</name>
    <dbReference type="NCBI Taxonomy" id="164912"/>
    <lineage>
        <taxon>Eukaryota</taxon>
        <taxon>Fungi</taxon>
        <taxon>Fungi incertae sedis</taxon>
        <taxon>Microsporidia</taxon>
        <taxon>Astathelohaniidae</taxon>
        <taxon>Astathelohania</taxon>
    </lineage>
</organism>
<gene>
    <name evidence="8" type="primary">KIF22</name>
    <name evidence="8" type="ORF">TCON_0050</name>
</gene>
<evidence type="ECO:0000256" key="5">
    <source>
        <dbReference type="PROSITE-ProRule" id="PRU00283"/>
    </source>
</evidence>
<evidence type="ECO:0000259" key="7">
    <source>
        <dbReference type="PROSITE" id="PS50067"/>
    </source>
</evidence>
<dbReference type="Pfam" id="PF00225">
    <property type="entry name" value="Kinesin"/>
    <property type="match status" value="1"/>
</dbReference>
<evidence type="ECO:0000313" key="8">
    <source>
        <dbReference type="EMBL" id="KAF7684740.1"/>
    </source>
</evidence>
<evidence type="ECO:0000256" key="1">
    <source>
        <dbReference type="ARBA" id="ARBA00022741"/>
    </source>
</evidence>
<name>A0ABQ7I2U2_9MICR</name>
<dbReference type="InterPro" id="IPR027417">
    <property type="entry name" value="P-loop_NTPase"/>
</dbReference>